<dbReference type="EMBL" id="WTPW01000247">
    <property type="protein sequence ID" value="KAF0530590.1"/>
    <property type="molecule type" value="Genomic_DNA"/>
</dbReference>
<reference evidence="2 3" key="1">
    <citation type="journal article" date="2019" name="Environ. Microbiol.">
        <title>At the nexus of three kingdoms: the genome of the mycorrhizal fungus Gigaspora margarita provides insights into plant, endobacterial and fungal interactions.</title>
        <authorList>
            <person name="Venice F."/>
            <person name="Ghignone S."/>
            <person name="Salvioli di Fossalunga A."/>
            <person name="Amselem J."/>
            <person name="Novero M."/>
            <person name="Xianan X."/>
            <person name="Sedzielewska Toro K."/>
            <person name="Morin E."/>
            <person name="Lipzen A."/>
            <person name="Grigoriev I.V."/>
            <person name="Henrissat B."/>
            <person name="Martin F.M."/>
            <person name="Bonfante P."/>
        </authorList>
    </citation>
    <scope>NUCLEOTIDE SEQUENCE [LARGE SCALE GENOMIC DNA]</scope>
    <source>
        <strain evidence="2 3">BEG34</strain>
    </source>
</reference>
<accession>A0A8H4EPS9</accession>
<keyword evidence="3" id="KW-1185">Reference proteome</keyword>
<gene>
    <name evidence="2" type="ORF">F8M41_012079</name>
</gene>
<evidence type="ECO:0000256" key="1">
    <source>
        <dbReference type="SAM" id="MobiDB-lite"/>
    </source>
</evidence>
<proteinExistence type="predicted"/>
<name>A0A8H4EPS9_GIGMA</name>
<dbReference type="Proteomes" id="UP000439903">
    <property type="component" value="Unassembled WGS sequence"/>
</dbReference>
<dbReference type="AlphaFoldDB" id="A0A8H4EPS9"/>
<feature type="compositionally biased region" description="Basic residues" evidence="1">
    <location>
        <begin position="508"/>
        <end position="519"/>
    </location>
</feature>
<protein>
    <submittedName>
        <fullName evidence="2">Uncharacterized protein</fullName>
    </submittedName>
</protein>
<evidence type="ECO:0000313" key="2">
    <source>
        <dbReference type="EMBL" id="KAF0530590.1"/>
    </source>
</evidence>
<comment type="caution">
    <text evidence="2">The sequence shown here is derived from an EMBL/GenBank/DDBJ whole genome shotgun (WGS) entry which is preliminary data.</text>
</comment>
<sequence length="580" mass="66552">MDKLSLTNSTIKSKIVFCQLLPNLRCTQVPLIEVPSVLDLYSFDTISSGGGNLSEGYTILSQDCTDRGWLRDRDVKSITLVDEDTAQVSISKLAYVEYLGCSTRNGCRKGKCNWKGRIAVFWDKPLNLCNIECHGSHDPEHAIQNALKYDKKLHYLSALEFEKICSIMDTYEIEGVVISKQFGIKDSKDPKEQAVLLGITSTIMPKLLTKYPDLFVVDSTGHHNCLNFLNTAFMVRSDEPRGRIIATFVNDRKKIPVIDLMFESLIQYSAKNDVQLNPKWLTMDKWDPYLTAAKKHFPNTQPILCDWHEAVGNLTLNATRIIISYFRTHWFGDWVDTWPDYKRNNCPMKTNMLLESYFKKNMIIHYRGRYTKSLHSNLEKIGASMRVDAGEVERFWEGGGKPPTKSQLQREKEKIMRQGELLYKKNLVQVKKAKKVQDQSFNVIRGHNCHDIVAVHFFINELETRNIISYNNHRLQSSVPKSTSNSSLESYLCQKDAHGNSKDELKLPQKRGPKNKRKSRLIPGEFVQLQDAILDELYHKVQIVEIIGNGEIIVDIMLANGSKNHRTVQLTDTRYNPSLR</sequence>
<evidence type="ECO:0000313" key="3">
    <source>
        <dbReference type="Proteomes" id="UP000439903"/>
    </source>
</evidence>
<organism evidence="2 3">
    <name type="scientific">Gigaspora margarita</name>
    <dbReference type="NCBI Taxonomy" id="4874"/>
    <lineage>
        <taxon>Eukaryota</taxon>
        <taxon>Fungi</taxon>
        <taxon>Fungi incertae sedis</taxon>
        <taxon>Mucoromycota</taxon>
        <taxon>Glomeromycotina</taxon>
        <taxon>Glomeromycetes</taxon>
        <taxon>Diversisporales</taxon>
        <taxon>Gigasporaceae</taxon>
        <taxon>Gigaspora</taxon>
    </lineage>
</organism>
<feature type="region of interest" description="Disordered" evidence="1">
    <location>
        <begin position="499"/>
        <end position="519"/>
    </location>
</feature>
<dbReference type="OrthoDB" id="2441417at2759"/>